<evidence type="ECO:0000256" key="3">
    <source>
        <dbReference type="ARBA" id="ARBA00023054"/>
    </source>
</evidence>
<feature type="transmembrane region" description="Helical" evidence="5">
    <location>
        <begin position="6"/>
        <end position="23"/>
    </location>
</feature>
<keyword evidence="5" id="KW-0812">Transmembrane</keyword>
<evidence type="ECO:0000313" key="6">
    <source>
        <dbReference type="EMBL" id="KKT38946.1"/>
    </source>
</evidence>
<evidence type="ECO:0000256" key="1">
    <source>
        <dbReference type="ARBA" id="ARBA00003416"/>
    </source>
</evidence>
<keyword evidence="5" id="KW-1133">Transmembrane helix</keyword>
<dbReference type="Proteomes" id="UP000034097">
    <property type="component" value="Unassembled WGS sequence"/>
</dbReference>
<evidence type="ECO:0000256" key="2">
    <source>
        <dbReference type="ARBA" id="ARBA00009840"/>
    </source>
</evidence>
<dbReference type="InterPro" id="IPR003798">
    <property type="entry name" value="DNA_recombination_RmuC"/>
</dbReference>
<accession>A0A0G1GV20</accession>
<keyword evidence="5" id="KW-0472">Membrane</keyword>
<comment type="caution">
    <text evidence="6">The sequence shown here is derived from an EMBL/GenBank/DDBJ whole genome shotgun (WGS) entry which is preliminary data.</text>
</comment>
<comment type="similarity">
    <text evidence="2">Belongs to the RmuC family.</text>
</comment>
<evidence type="ECO:0008006" key="8">
    <source>
        <dbReference type="Google" id="ProtNLM"/>
    </source>
</evidence>
<dbReference type="GO" id="GO:0006310">
    <property type="term" value="P:DNA recombination"/>
    <property type="evidence" value="ECO:0007669"/>
    <property type="project" value="UniProtKB-KW"/>
</dbReference>
<keyword evidence="4" id="KW-0233">DNA recombination</keyword>
<evidence type="ECO:0000256" key="4">
    <source>
        <dbReference type="ARBA" id="ARBA00023172"/>
    </source>
</evidence>
<reference evidence="6 7" key="1">
    <citation type="journal article" date="2015" name="Nature">
        <title>rRNA introns, odd ribosomes, and small enigmatic genomes across a large radiation of phyla.</title>
        <authorList>
            <person name="Brown C.T."/>
            <person name="Hug L.A."/>
            <person name="Thomas B.C."/>
            <person name="Sharon I."/>
            <person name="Castelle C.J."/>
            <person name="Singh A."/>
            <person name="Wilkins M.J."/>
            <person name="Williams K.H."/>
            <person name="Banfield J.F."/>
        </authorList>
    </citation>
    <scope>NUCLEOTIDE SEQUENCE [LARGE SCALE GENOMIC DNA]</scope>
</reference>
<dbReference type="AlphaFoldDB" id="A0A0G1GV20"/>
<organism evidence="6 7">
    <name type="scientific">Candidatus Collierbacteria bacterium GW2011_GWF1_44_12</name>
    <dbReference type="NCBI Taxonomy" id="1618402"/>
    <lineage>
        <taxon>Bacteria</taxon>
        <taxon>Candidatus Collieribacteriota</taxon>
    </lineage>
</organism>
<gene>
    <name evidence="6" type="ORF">UW26_C0010G0040</name>
</gene>
<evidence type="ECO:0000256" key="5">
    <source>
        <dbReference type="SAM" id="Phobius"/>
    </source>
</evidence>
<keyword evidence="3" id="KW-0175">Coiled coil</keyword>
<protein>
    <recommendedName>
        <fullName evidence="8">DNA recombination protein RmuC</fullName>
    </recommendedName>
</protein>
<comment type="function">
    <text evidence="1">Involved in DNA recombination.</text>
</comment>
<evidence type="ECO:0000313" key="7">
    <source>
        <dbReference type="Proteomes" id="UP000034097"/>
    </source>
</evidence>
<dbReference type="EMBL" id="LCHQ01000010">
    <property type="protein sequence ID" value="KKT38946.1"/>
    <property type="molecule type" value="Genomic_DNA"/>
</dbReference>
<dbReference type="PANTHER" id="PTHR30563:SF0">
    <property type="entry name" value="DNA RECOMBINATION PROTEIN RMUC"/>
    <property type="match status" value="1"/>
</dbReference>
<dbReference type="PANTHER" id="PTHR30563">
    <property type="entry name" value="DNA RECOMBINATION PROTEIN RMUC"/>
    <property type="match status" value="1"/>
</dbReference>
<dbReference type="Pfam" id="PF02646">
    <property type="entry name" value="RmuC"/>
    <property type="match status" value="1"/>
</dbReference>
<proteinExistence type="inferred from homology"/>
<sequence>MSIDTIIILAFLLLGFIILYNLLKSRLETTKSDPTLTAWLKSIQQSMDLNSKSSAQSLQSNYRELFSRLDQATAVISDLKKEAGAFGEVSRSMKDLQDYLKSPKLRGNIGEQVLKDLIGQMFPKSSFHLQFHFKTGSIVDAAIKTQSGILPIDSKFPMENFQKLYSATTPSEKAIARTAFTRDVKKHIKDISGKYILPEEGTLDFALMYIPSESVYYEIVSEEGTLDFALMYIPSESVYYEIVSDQDILDTARAARVYPVSPTTLYAHLQTILLSFEGQKIAGKTQEVFTLLRAVQKDYEKLNENLSLLGKHLTNAYNSLNSTSQTANQLGNKLDSARQLKSGEEAE</sequence>
<name>A0A0G1GV20_9BACT</name>